<protein>
    <recommendedName>
        <fullName evidence="3">DUF72 domain-containing protein</fullName>
    </recommendedName>
</protein>
<evidence type="ECO:0000313" key="2">
    <source>
        <dbReference type="Proteomes" id="UP000002221"/>
    </source>
</evidence>
<dbReference type="AlphaFoldDB" id="D0MKA5"/>
<reference evidence="1 2" key="1">
    <citation type="journal article" date="2009" name="Stand. Genomic Sci.">
        <title>Complete genome sequence of Rhodothermus marinus type strain (R-10).</title>
        <authorList>
            <person name="Nolan M."/>
            <person name="Tindall B.J."/>
            <person name="Pomrenke H."/>
            <person name="Lapidus A."/>
            <person name="Copeland A."/>
            <person name="Glavina Del Rio T."/>
            <person name="Lucas S."/>
            <person name="Chen F."/>
            <person name="Tice H."/>
            <person name="Cheng J.F."/>
            <person name="Saunders E."/>
            <person name="Han C."/>
            <person name="Bruce D."/>
            <person name="Goodwin L."/>
            <person name="Chain P."/>
            <person name="Pitluck S."/>
            <person name="Ovchinikova G."/>
            <person name="Pati A."/>
            <person name="Ivanova N."/>
            <person name="Mavromatis K."/>
            <person name="Chen A."/>
            <person name="Palaniappan K."/>
            <person name="Land M."/>
            <person name="Hauser L."/>
            <person name="Chang Y.J."/>
            <person name="Jeffries C.D."/>
            <person name="Brettin T."/>
            <person name="Goker M."/>
            <person name="Bristow J."/>
            <person name="Eisen J.A."/>
            <person name="Markowitz V."/>
            <person name="Hugenholtz P."/>
            <person name="Kyrpides N.C."/>
            <person name="Klenk H.P."/>
            <person name="Detter J.C."/>
        </authorList>
    </citation>
    <scope>NUCLEOTIDE SEQUENCE [LARGE SCALE GENOMIC DNA]</scope>
    <source>
        <strain evidence="2">ATCC 43812 / DSM 4252 / R-10</strain>
    </source>
</reference>
<evidence type="ECO:0000313" key="1">
    <source>
        <dbReference type="EMBL" id="ACY48817.1"/>
    </source>
</evidence>
<keyword evidence="2" id="KW-1185">Reference proteome</keyword>
<dbReference type="Gene3D" id="3.20.20.410">
    <property type="entry name" value="Protein of unknown function UPF0759"/>
    <property type="match status" value="1"/>
</dbReference>
<organism evidence="1 2">
    <name type="scientific">Rhodothermus marinus (strain ATCC 43812 / DSM 4252 / R-10)</name>
    <name type="common">Rhodothermus obamensis</name>
    <dbReference type="NCBI Taxonomy" id="518766"/>
    <lineage>
        <taxon>Bacteria</taxon>
        <taxon>Pseudomonadati</taxon>
        <taxon>Rhodothermota</taxon>
        <taxon>Rhodothermia</taxon>
        <taxon>Rhodothermales</taxon>
        <taxon>Rhodothermaceae</taxon>
        <taxon>Rhodothermus</taxon>
    </lineage>
</organism>
<name>D0MKA5_RHOM4</name>
<gene>
    <name evidence="1" type="ordered locus">Rmar_1934</name>
</gene>
<dbReference type="SUPFAM" id="SSF117396">
    <property type="entry name" value="TM1631-like"/>
    <property type="match status" value="1"/>
</dbReference>
<dbReference type="RefSeq" id="WP_012844428.1">
    <property type="nucleotide sequence ID" value="NC_013501.1"/>
</dbReference>
<dbReference type="KEGG" id="rmr:Rmar_1934"/>
<sequence length="354" mass="40781">MTPAELEARLARIEAYDLRGVHPNLRLGTASDRYAGWIGQIYPEHYRREIKTRPRRLEGRTFEERVLPVASVRDYFEHFDVLELDFTFYRPLREADGRPTASLFTLQQYAMHAPPEARFLLKAPQQFFAATLRRTRGGRVIYEENPHYLDAEACRRQFLEPAREVLGERLLGVIFEQEYRRVGESPDPEANIAALDAFFDALDGGVQAHLELRSAHLLTPAYFNWLAARGLGFVFSHWTWLPPIRRQWRLCGERFTAADRNVVVRLLTPLEMTYAEAYARAYPFDRPVPELAGTRQARDMVLDVTALVFRAAIEGAVVNVIANNRAWGNAPDLARAIARRVLEEMRRRSLRASD</sequence>
<dbReference type="Pfam" id="PF01904">
    <property type="entry name" value="DUF72"/>
    <property type="match status" value="1"/>
</dbReference>
<proteinExistence type="predicted"/>
<accession>D0MKA5</accession>
<dbReference type="HOGENOM" id="CLU_782734_0_0_10"/>
<dbReference type="STRING" id="518766.Rmar_1934"/>
<dbReference type="InterPro" id="IPR002763">
    <property type="entry name" value="DUF72"/>
</dbReference>
<dbReference type="Proteomes" id="UP000002221">
    <property type="component" value="Chromosome"/>
</dbReference>
<dbReference type="EMBL" id="CP001807">
    <property type="protein sequence ID" value="ACY48817.1"/>
    <property type="molecule type" value="Genomic_DNA"/>
</dbReference>
<dbReference type="OrthoDB" id="9780310at2"/>
<dbReference type="eggNOG" id="COG1801">
    <property type="taxonomic scope" value="Bacteria"/>
</dbReference>
<evidence type="ECO:0008006" key="3">
    <source>
        <dbReference type="Google" id="ProtNLM"/>
    </source>
</evidence>
<dbReference type="InterPro" id="IPR036520">
    <property type="entry name" value="UPF0759_sf"/>
</dbReference>